<dbReference type="GO" id="GO:0004714">
    <property type="term" value="F:transmembrane receptor protein tyrosine kinase activity"/>
    <property type="evidence" value="ECO:0007669"/>
    <property type="project" value="UniProtKB-EC"/>
</dbReference>
<evidence type="ECO:0000256" key="8">
    <source>
        <dbReference type="ARBA" id="ARBA00051243"/>
    </source>
</evidence>
<dbReference type="PRINTS" id="PR00109">
    <property type="entry name" value="TYRKINASE"/>
</dbReference>
<dbReference type="GO" id="GO:0007169">
    <property type="term" value="P:cell surface receptor protein tyrosine kinase signaling pathway"/>
    <property type="evidence" value="ECO:0007669"/>
    <property type="project" value="TreeGrafter"/>
</dbReference>
<evidence type="ECO:0000313" key="13">
    <source>
        <dbReference type="EMBL" id="CAF0736648.1"/>
    </source>
</evidence>
<feature type="domain" description="FERM" evidence="12">
    <location>
        <begin position="4"/>
        <end position="350"/>
    </location>
</feature>
<dbReference type="InterPro" id="IPR011993">
    <property type="entry name" value="PH-like_dom_sf"/>
</dbReference>
<dbReference type="InterPro" id="IPR050122">
    <property type="entry name" value="RTK"/>
</dbReference>
<dbReference type="GO" id="GO:0008284">
    <property type="term" value="P:positive regulation of cell population proliferation"/>
    <property type="evidence" value="ECO:0007669"/>
    <property type="project" value="UniProtKB-ARBA"/>
</dbReference>
<keyword evidence="14" id="KW-1185">Reference proteome</keyword>
<evidence type="ECO:0000256" key="9">
    <source>
        <dbReference type="PROSITE-ProRule" id="PRU10141"/>
    </source>
</evidence>
<dbReference type="PROSITE" id="PS50057">
    <property type="entry name" value="FERM_3"/>
    <property type="match status" value="1"/>
</dbReference>
<evidence type="ECO:0000256" key="6">
    <source>
        <dbReference type="ARBA" id="ARBA00022840"/>
    </source>
</evidence>
<keyword evidence="4 9" id="KW-0547">Nucleotide-binding</keyword>
<dbReference type="Gene3D" id="1.20.80.10">
    <property type="match status" value="1"/>
</dbReference>
<name>A0A813NHQ4_9BILA</name>
<dbReference type="InterPro" id="IPR017441">
    <property type="entry name" value="Protein_kinase_ATP_BS"/>
</dbReference>
<dbReference type="InterPro" id="IPR008266">
    <property type="entry name" value="Tyr_kinase_AS"/>
</dbReference>
<evidence type="ECO:0008006" key="15">
    <source>
        <dbReference type="Google" id="ProtNLM"/>
    </source>
</evidence>
<feature type="region of interest" description="Disordered" evidence="10">
    <location>
        <begin position="357"/>
        <end position="395"/>
    </location>
</feature>
<evidence type="ECO:0000256" key="10">
    <source>
        <dbReference type="SAM" id="MobiDB-lite"/>
    </source>
</evidence>
<dbReference type="InterPro" id="IPR001245">
    <property type="entry name" value="Ser-Thr/Tyr_kinase_cat_dom"/>
</dbReference>
<keyword evidence="2" id="KW-0597">Phosphoprotein</keyword>
<gene>
    <name evidence="13" type="ORF">OXX778_LOCUS3161</name>
</gene>
<dbReference type="SUPFAM" id="SSF50729">
    <property type="entry name" value="PH domain-like"/>
    <property type="match status" value="1"/>
</dbReference>
<evidence type="ECO:0000256" key="3">
    <source>
        <dbReference type="ARBA" id="ARBA00022679"/>
    </source>
</evidence>
<keyword evidence="3" id="KW-0808">Transferase</keyword>
<feature type="region of interest" description="Disordered" evidence="10">
    <location>
        <begin position="765"/>
        <end position="797"/>
    </location>
</feature>
<sequence length="825" mass="95177">MPKSIIKVYFNNGCTTLKFNDCTSAEDIIKVVIKGRLSLNELRFKQCFRLRSTRFNLSFKDFDPSGQNDSSDSNNGLVNKIEEFFWLKNNTLIKDWLKMIGHLDDESNATDFWKLQLRIRYLPSDLNEIQFKDPVTLSYYYEQIKNDFNLYVANGINDQELVPILLDLGCLEMRRSFQNMNPNVLDKKINFEYLEKDVGLKRFFPDIVLQQKAKNLKKMIIKGLKTYENWNEADCMIKFLEKLTSIWKYAEESYQCHLGTTWSIPILVTLNYDTGISCKMNNSKETFQNAKYGDILQINTELDENQTDGLLKLKISEAKELLVFKFTNLREAENMASLIDGFCCLQKKETSLWLNESKNRSSNLSQNSENRKSSEKSFTDESTETNKRSSKTKNKNFAQILSDSGELATSESSIENSNLNDGKNENFKQYISDLSKSNQIQRESLVFHEKLGSGQFGDVFRGTYKKTASHLIDVAIKILKNKEDNVETNSSEKNMILKRFFREAKIMQNFDHPHIIKLVGVCIDDTLSIVMELAKFGQLRTYLQNNINQIETTILLLYCLQLNGAMEYLESKKFVHRDIAARNILVFNHECIKLADFGLSREIDENVYLASKCKLPIKWMAPESINFRKFTSLSDVWMFGICIWEIMSFGEKPFQGIKNPDVIKLIEEKQRLDKPEKCPNELYKLMLQCWEYDSSKRPNFSQLKNSIDFIYTQYKDKKVPISLSNASSLKSDHSLSSFSNGSTSSSLLSVTMTICRNRSPNVNFESKTDQSCTPIGKNLTPPPKPSRFNMSKIGSSPVRNEQKRYFQPFSPNETSTTTSLLTVNS</sequence>
<dbReference type="InterPro" id="IPR020635">
    <property type="entry name" value="Tyr_kinase_cat_dom"/>
</dbReference>
<evidence type="ECO:0000256" key="1">
    <source>
        <dbReference type="ARBA" id="ARBA00004167"/>
    </source>
</evidence>
<feature type="compositionally biased region" description="Basic and acidic residues" evidence="10">
    <location>
        <begin position="369"/>
        <end position="387"/>
    </location>
</feature>
<dbReference type="EMBL" id="CAJNOC010000271">
    <property type="protein sequence ID" value="CAF0736648.1"/>
    <property type="molecule type" value="Genomic_DNA"/>
</dbReference>
<dbReference type="Pfam" id="PF00373">
    <property type="entry name" value="FERM_M"/>
    <property type="match status" value="1"/>
</dbReference>
<feature type="compositionally biased region" description="Polar residues" evidence="10">
    <location>
        <begin position="357"/>
        <end position="368"/>
    </location>
</feature>
<keyword evidence="5" id="KW-0418">Kinase</keyword>
<dbReference type="PROSITE" id="PS50011">
    <property type="entry name" value="PROTEIN_KINASE_DOM"/>
    <property type="match status" value="1"/>
</dbReference>
<dbReference type="CDD" id="cd14473">
    <property type="entry name" value="FERM_B-lobe"/>
    <property type="match status" value="1"/>
</dbReference>
<reference evidence="13" key="1">
    <citation type="submission" date="2021-02" db="EMBL/GenBank/DDBJ databases">
        <authorList>
            <person name="Nowell W R."/>
        </authorList>
    </citation>
    <scope>NUCLEOTIDE SEQUENCE</scope>
    <source>
        <strain evidence="13">Ploen Becks lab</strain>
    </source>
</reference>
<feature type="binding site" evidence="9">
    <location>
        <position position="477"/>
    </location>
    <ligand>
        <name>ATP</name>
        <dbReference type="ChEBI" id="CHEBI:30616"/>
    </ligand>
</feature>
<feature type="domain" description="Protein kinase" evidence="11">
    <location>
        <begin position="445"/>
        <end position="710"/>
    </location>
</feature>
<dbReference type="SUPFAM" id="SSF56112">
    <property type="entry name" value="Protein kinase-like (PK-like)"/>
    <property type="match status" value="1"/>
</dbReference>
<dbReference type="InterPro" id="IPR035963">
    <property type="entry name" value="FERM_2"/>
</dbReference>
<comment type="subcellular location">
    <subcellularLocation>
        <location evidence="1">Membrane</location>
        <topology evidence="1">Single-pass membrane protein</topology>
    </subcellularLocation>
</comment>
<comment type="caution">
    <text evidence="13">The sequence shown here is derived from an EMBL/GenBank/DDBJ whole genome shotgun (WGS) entry which is preliminary data.</text>
</comment>
<keyword evidence="6 9" id="KW-0067">ATP-binding</keyword>
<dbReference type="SMART" id="SM00295">
    <property type="entry name" value="B41"/>
    <property type="match status" value="1"/>
</dbReference>
<dbReference type="InterPro" id="IPR014352">
    <property type="entry name" value="FERM/acyl-CoA-bd_prot_sf"/>
</dbReference>
<organism evidence="13 14">
    <name type="scientific">Brachionus calyciflorus</name>
    <dbReference type="NCBI Taxonomy" id="104777"/>
    <lineage>
        <taxon>Eukaryota</taxon>
        <taxon>Metazoa</taxon>
        <taxon>Spiralia</taxon>
        <taxon>Gnathifera</taxon>
        <taxon>Rotifera</taxon>
        <taxon>Eurotatoria</taxon>
        <taxon>Monogononta</taxon>
        <taxon>Pseudotrocha</taxon>
        <taxon>Ploima</taxon>
        <taxon>Brachionidae</taxon>
        <taxon>Brachionus</taxon>
    </lineage>
</organism>
<dbReference type="InterPro" id="IPR019748">
    <property type="entry name" value="FERM_central"/>
</dbReference>
<dbReference type="SMART" id="SM00219">
    <property type="entry name" value="TyrKc"/>
    <property type="match status" value="1"/>
</dbReference>
<dbReference type="InterPro" id="IPR000719">
    <property type="entry name" value="Prot_kinase_dom"/>
</dbReference>
<dbReference type="Gene3D" id="3.30.200.20">
    <property type="entry name" value="Phosphorylase Kinase, domain 1"/>
    <property type="match status" value="1"/>
</dbReference>
<proteinExistence type="predicted"/>
<evidence type="ECO:0000256" key="2">
    <source>
        <dbReference type="ARBA" id="ARBA00022553"/>
    </source>
</evidence>
<evidence type="ECO:0000259" key="12">
    <source>
        <dbReference type="PROSITE" id="PS50057"/>
    </source>
</evidence>
<evidence type="ECO:0000256" key="7">
    <source>
        <dbReference type="ARBA" id="ARBA00023137"/>
    </source>
</evidence>
<evidence type="ECO:0000313" key="14">
    <source>
        <dbReference type="Proteomes" id="UP000663879"/>
    </source>
</evidence>
<dbReference type="SUPFAM" id="SSF47031">
    <property type="entry name" value="Second domain of FERM"/>
    <property type="match status" value="1"/>
</dbReference>
<dbReference type="Proteomes" id="UP000663879">
    <property type="component" value="Unassembled WGS sequence"/>
</dbReference>
<protein>
    <recommendedName>
        <fullName evidence="15">Non-specific protein-tyrosine kinase</fullName>
    </recommendedName>
</protein>
<dbReference type="InterPro" id="IPR049385">
    <property type="entry name" value="FAK1-like_FERM_C"/>
</dbReference>
<dbReference type="Pfam" id="PF21477">
    <property type="entry name" value="FERM_C_FAK1"/>
    <property type="match status" value="1"/>
</dbReference>
<dbReference type="FunFam" id="1.10.510.10:FF:000027">
    <property type="entry name" value="Receptor protein-tyrosine kinase"/>
    <property type="match status" value="1"/>
</dbReference>
<accession>A0A813NHQ4</accession>
<dbReference type="GO" id="GO:0043235">
    <property type="term" value="C:receptor complex"/>
    <property type="evidence" value="ECO:0007669"/>
    <property type="project" value="TreeGrafter"/>
</dbReference>
<comment type="catalytic activity">
    <reaction evidence="8">
        <text>L-tyrosyl-[protein] + ATP = O-phospho-L-tyrosyl-[protein] + ADP + H(+)</text>
        <dbReference type="Rhea" id="RHEA:10596"/>
        <dbReference type="Rhea" id="RHEA-COMP:10136"/>
        <dbReference type="Rhea" id="RHEA-COMP:20101"/>
        <dbReference type="ChEBI" id="CHEBI:15378"/>
        <dbReference type="ChEBI" id="CHEBI:30616"/>
        <dbReference type="ChEBI" id="CHEBI:46858"/>
        <dbReference type="ChEBI" id="CHEBI:61978"/>
        <dbReference type="ChEBI" id="CHEBI:456216"/>
        <dbReference type="EC" id="2.7.10.1"/>
    </reaction>
</comment>
<dbReference type="GO" id="GO:0005524">
    <property type="term" value="F:ATP binding"/>
    <property type="evidence" value="ECO:0007669"/>
    <property type="project" value="UniProtKB-UniRule"/>
</dbReference>
<feature type="compositionally biased region" description="Polar residues" evidence="10">
    <location>
        <begin position="788"/>
        <end position="797"/>
    </location>
</feature>
<dbReference type="PROSITE" id="PS00107">
    <property type="entry name" value="PROTEIN_KINASE_ATP"/>
    <property type="match status" value="1"/>
</dbReference>
<evidence type="ECO:0000256" key="5">
    <source>
        <dbReference type="ARBA" id="ARBA00022777"/>
    </source>
</evidence>
<dbReference type="PANTHER" id="PTHR24416:SF631">
    <property type="entry name" value="SERINE_THREONINE_TYROSINE KINASE 1"/>
    <property type="match status" value="1"/>
</dbReference>
<dbReference type="PROSITE" id="PS00109">
    <property type="entry name" value="PROTEIN_KINASE_TYR"/>
    <property type="match status" value="1"/>
</dbReference>
<dbReference type="Gene3D" id="1.10.510.10">
    <property type="entry name" value="Transferase(Phosphotransferase) domain 1"/>
    <property type="match status" value="1"/>
</dbReference>
<dbReference type="InterPro" id="IPR000299">
    <property type="entry name" value="FERM_domain"/>
</dbReference>
<evidence type="ECO:0000256" key="4">
    <source>
        <dbReference type="ARBA" id="ARBA00022741"/>
    </source>
</evidence>
<dbReference type="InterPro" id="IPR011009">
    <property type="entry name" value="Kinase-like_dom_sf"/>
</dbReference>
<dbReference type="Pfam" id="PF07714">
    <property type="entry name" value="PK_Tyr_Ser-Thr"/>
    <property type="match status" value="1"/>
</dbReference>
<dbReference type="GO" id="GO:0005886">
    <property type="term" value="C:plasma membrane"/>
    <property type="evidence" value="ECO:0007669"/>
    <property type="project" value="TreeGrafter"/>
</dbReference>
<dbReference type="OrthoDB" id="9976756at2759"/>
<dbReference type="Gene3D" id="2.30.29.30">
    <property type="entry name" value="Pleckstrin-homology domain (PH domain)/Phosphotyrosine-binding domain (PTB)"/>
    <property type="match status" value="1"/>
</dbReference>
<dbReference type="InterPro" id="IPR019749">
    <property type="entry name" value="Band_41_domain"/>
</dbReference>
<keyword evidence="7" id="KW-0829">Tyrosine-protein kinase</keyword>
<evidence type="ECO:0000259" key="11">
    <source>
        <dbReference type="PROSITE" id="PS50011"/>
    </source>
</evidence>
<dbReference type="PANTHER" id="PTHR24416">
    <property type="entry name" value="TYROSINE-PROTEIN KINASE RECEPTOR"/>
    <property type="match status" value="1"/>
</dbReference>
<dbReference type="AlphaFoldDB" id="A0A813NHQ4"/>